<name>A0AA88XXW7_PINIB</name>
<keyword evidence="1" id="KW-0268">Exocytosis</keyword>
<evidence type="ECO:0008006" key="5">
    <source>
        <dbReference type="Google" id="ProtNLM"/>
    </source>
</evidence>
<feature type="region of interest" description="Disordered" evidence="2">
    <location>
        <begin position="477"/>
        <end position="523"/>
    </location>
</feature>
<organism evidence="3 4">
    <name type="scientific">Pinctada imbricata</name>
    <name type="common">Atlantic pearl-oyster</name>
    <name type="synonym">Pinctada martensii</name>
    <dbReference type="NCBI Taxonomy" id="66713"/>
    <lineage>
        <taxon>Eukaryota</taxon>
        <taxon>Metazoa</taxon>
        <taxon>Spiralia</taxon>
        <taxon>Lophotrochozoa</taxon>
        <taxon>Mollusca</taxon>
        <taxon>Bivalvia</taxon>
        <taxon>Autobranchia</taxon>
        <taxon>Pteriomorphia</taxon>
        <taxon>Pterioida</taxon>
        <taxon>Pterioidea</taxon>
        <taxon>Pteriidae</taxon>
        <taxon>Pinctada</taxon>
    </lineage>
</organism>
<accession>A0AA88XXW7</accession>
<gene>
    <name evidence="3" type="ORF">FSP39_003275</name>
</gene>
<feature type="compositionally biased region" description="Basic and acidic residues" evidence="2">
    <location>
        <begin position="676"/>
        <end position="697"/>
    </location>
</feature>
<feature type="region of interest" description="Disordered" evidence="2">
    <location>
        <begin position="769"/>
        <end position="801"/>
    </location>
</feature>
<feature type="compositionally biased region" description="Basic and acidic residues" evidence="2">
    <location>
        <begin position="1399"/>
        <end position="1417"/>
    </location>
</feature>
<feature type="compositionally biased region" description="Polar residues" evidence="2">
    <location>
        <begin position="716"/>
        <end position="731"/>
    </location>
</feature>
<evidence type="ECO:0000256" key="1">
    <source>
        <dbReference type="ARBA" id="ARBA00022483"/>
    </source>
</evidence>
<dbReference type="EMBL" id="VSWD01000008">
    <property type="protein sequence ID" value="KAK3094552.1"/>
    <property type="molecule type" value="Genomic_DNA"/>
</dbReference>
<feature type="region of interest" description="Disordered" evidence="2">
    <location>
        <begin position="1387"/>
        <end position="1428"/>
    </location>
</feature>
<feature type="compositionally biased region" description="Polar residues" evidence="2">
    <location>
        <begin position="485"/>
        <end position="501"/>
    </location>
</feature>
<feature type="region of interest" description="Disordered" evidence="2">
    <location>
        <begin position="671"/>
        <end position="746"/>
    </location>
</feature>
<dbReference type="PANTHER" id="PTHR45999">
    <property type="entry name" value="UNC-13-4A, ISOFORM B"/>
    <property type="match status" value="1"/>
</dbReference>
<keyword evidence="4" id="KW-1185">Reference proteome</keyword>
<comment type="caution">
    <text evidence="3">The sequence shown here is derived from an EMBL/GenBank/DDBJ whole genome shotgun (WGS) entry which is preliminary data.</text>
</comment>
<dbReference type="PANTHER" id="PTHR45999:SF6">
    <property type="entry name" value="MHD2 DOMAIN-CONTAINING PROTEIN"/>
    <property type="match status" value="1"/>
</dbReference>
<proteinExistence type="predicted"/>
<dbReference type="GO" id="GO:0006887">
    <property type="term" value="P:exocytosis"/>
    <property type="evidence" value="ECO:0007669"/>
    <property type="project" value="UniProtKB-KW"/>
</dbReference>
<sequence length="1541" mass="175848">MSVVPAETLFDLIRRSFRLNQTTFSQYEASIYTQYGKKEPGRILAEELVGQLAALENNSNPFYNSSTYMTPQGFDRWQRYEFSHIGELMTKFWHTAYPQQPSNFLKTLQCVHEDYAALLHKLIRYELPYRKDAEMSVPGPTSLLASASVRLLREFGLRYGIGEVYRKLVYLHYLTTHFEVTVWFIQHTCSVLASFIDMLPKSGIKYVMVKREGALYVDCLKGLESRAASIFLRMKSIFPENRPPDGLESVIELIRLTQEGRQLLDDGSQQTVKNFLLAEIQGIFPKCYNEHKMVVMRDLKQNNQQLTPTLLNMMIGKLRDEVKDYKINYQSTFEGYCDITTMAAKSLYNSLMDDVIRVFQIQQDQAPRPQKIDKQLLGLGYRLNQLDLVWRQYIPVGCQVWREWFQKEQIHWSVVIKTDIQGFIMMSISQDKFDTDESYEIPSALTSQSSTSVSSNPRYRSRSIKSLTPSINSAFSGLLSSSQSTPIRQDSASGHQSQPHSYPTIPEQNGGHEKSSSAGINVPKLSHLPQHHMVDRFKKGSDTQSLLEFEDDSMVSFAGIRPSSSLPDILSKSYDHHLDTSRRVNSNQNQAFVDKDPEIIHANGNEILNEESRTKDTGINITLRAEDESKNPHTTSMNSEENVKGMAELDEASGSESGDSDYMDTVNDFPQVPKTTVDEHIPGDDSRKETGPHEEILQRNGRIMSSSDRDSLAEEFQNSCDSIQETSNVCQSESESESDNSESNTNFKFPQVSQVEEVTSPMFVPLEIPQDVRCGPSTSASKIEDGGTETQLSTDKTGDDGKITLVDTNPIMLEVSPTSSPLNGHIQVTVPISGSVIDLVVVLQRLVGFGSTLCHTFYRNRQPNHADFETSFSSTDSGDEIMTFHNGDMRRKLYEHFLESVCAACTIYADNVLCMDICGTTLSMAKKLVGPKMVEYLETQRRSDLIWGCRHDVKGVKNCFEFVNKRTSLLCDRYEQVTEDMCTRINNVSLLLWILDTYHTKLQHAFDIHDDWQLQGSTDRTAQTYRDFEVIDQFQYNPDSDQGAVVETGSQRVDPGGVRPRSTRDVYVQCPTKSCHSHLMAVLRALSRTMAYRINLFVGDALSILLALRDPSVPVSVCLSPLTQFLTTYLELLQRWLYHDNYRRVTECLWIFIIQDFEEEVNKLWTRENSEEYSIVLIQSLIEETMFKLQIFSTPTTKLIDLYDKLCEHVYGSDTSSTCTMDSSLFHLLHKMKEDLLLYRKCFSGKQLVSWIMHNADIFIPILDPSLTSEDVRKDRGLSTEIAQWLQDKELIIDITEEDSGESEVDSVTEYPLMTITHATVHQNPEDLTPTATPRATPLSHGIKTHSLYDPHKKMPIREHAFFQSMRLNSRNSRTWTPIQLGKAKRQLDSATSSLVNQRVERSVSSRRDGSDDKMSDNHSSASSDTIECENGHYMADPIATPAFDDYSDHFMDTRNHFYILTSLEESSIHNHQKKKLAWDSHELKLLVERAFQNKISPDFILRILYNRRKYDAQAKNFFLTQPQKASVFRKMSEKESCEVS</sequence>
<dbReference type="Proteomes" id="UP001186944">
    <property type="component" value="Unassembled WGS sequence"/>
</dbReference>
<reference evidence="3" key="1">
    <citation type="submission" date="2019-08" db="EMBL/GenBank/DDBJ databases">
        <title>The improved chromosome-level genome for the pearl oyster Pinctada fucata martensii using PacBio sequencing and Hi-C.</title>
        <authorList>
            <person name="Zheng Z."/>
        </authorList>
    </citation>
    <scope>NUCLEOTIDE SEQUENCE</scope>
    <source>
        <strain evidence="3">ZZ-2019</strain>
        <tissue evidence="3">Adductor muscle</tissue>
    </source>
</reference>
<evidence type="ECO:0000313" key="3">
    <source>
        <dbReference type="EMBL" id="KAK3094552.1"/>
    </source>
</evidence>
<protein>
    <recommendedName>
        <fullName evidence="5">MHD2 domain-containing protein</fullName>
    </recommendedName>
</protein>
<evidence type="ECO:0000313" key="4">
    <source>
        <dbReference type="Proteomes" id="UP001186944"/>
    </source>
</evidence>
<dbReference type="GO" id="GO:0099503">
    <property type="term" value="C:secretory vesicle"/>
    <property type="evidence" value="ECO:0007669"/>
    <property type="project" value="TreeGrafter"/>
</dbReference>
<evidence type="ECO:0000256" key="2">
    <source>
        <dbReference type="SAM" id="MobiDB-lite"/>
    </source>
</evidence>
<dbReference type="InterPro" id="IPR052095">
    <property type="entry name" value="UNC-13_domain"/>
</dbReference>